<keyword evidence="1" id="KW-0812">Transmembrane</keyword>
<keyword evidence="1" id="KW-0472">Membrane</keyword>
<evidence type="ECO:0000313" key="3">
    <source>
        <dbReference type="EMBL" id="MFA1609735.1"/>
    </source>
</evidence>
<evidence type="ECO:0000313" key="4">
    <source>
        <dbReference type="Proteomes" id="UP001570511"/>
    </source>
</evidence>
<protein>
    <recommendedName>
        <fullName evidence="2">DUF8151 domain-containing protein</fullName>
    </recommendedName>
</protein>
<dbReference type="InterPro" id="IPR058464">
    <property type="entry name" value="DUF8151"/>
</dbReference>
<dbReference type="Pfam" id="PF26478">
    <property type="entry name" value="DUF8151"/>
    <property type="match status" value="1"/>
</dbReference>
<dbReference type="EMBL" id="JBGNYA010000001">
    <property type="protein sequence ID" value="MFA1609735.1"/>
    <property type="molecule type" value="Genomic_DNA"/>
</dbReference>
<feature type="transmembrane region" description="Helical" evidence="1">
    <location>
        <begin position="45"/>
        <end position="66"/>
    </location>
</feature>
<sequence>MSSTLAELAPELLEVLVFGLGSAGLSVVGVAVERFAVATAQGGEVGLGVWAAVMGAVALYFAYYVAADKVVPAWSELKRAAGGASARTE</sequence>
<keyword evidence="4" id="KW-1185">Reference proteome</keyword>
<dbReference type="Proteomes" id="UP001570511">
    <property type="component" value="Unassembled WGS sequence"/>
</dbReference>
<evidence type="ECO:0000259" key="2">
    <source>
        <dbReference type="Pfam" id="PF26478"/>
    </source>
</evidence>
<evidence type="ECO:0000256" key="1">
    <source>
        <dbReference type="SAM" id="Phobius"/>
    </source>
</evidence>
<dbReference type="RefSeq" id="WP_372386766.1">
    <property type="nucleotide sequence ID" value="NZ_JBGNYA010000001.1"/>
</dbReference>
<proteinExistence type="predicted"/>
<name>A0ABD5M750_9EURY</name>
<accession>A0ABD5M750</accession>
<dbReference type="AlphaFoldDB" id="A0ABD5M750"/>
<feature type="domain" description="DUF8151" evidence="2">
    <location>
        <begin position="1"/>
        <end position="79"/>
    </location>
</feature>
<reference evidence="3 4" key="1">
    <citation type="submission" date="2024-08" db="EMBL/GenBank/DDBJ databases">
        <title>Halobellus sp. MBLA0158 whole genome sequence.</title>
        <authorList>
            <person name="Hwang C.Y."/>
            <person name="Cho E.-S."/>
            <person name="Seo M.-J."/>
        </authorList>
    </citation>
    <scope>NUCLEOTIDE SEQUENCE [LARGE SCALE GENOMIC DNA]</scope>
    <source>
        <strain evidence="3 4">MBLA0158</strain>
    </source>
</reference>
<comment type="caution">
    <text evidence="3">The sequence shown here is derived from an EMBL/GenBank/DDBJ whole genome shotgun (WGS) entry which is preliminary data.</text>
</comment>
<organism evidence="3 4">
    <name type="scientific">Halobellus rubicundus</name>
    <dbReference type="NCBI Taxonomy" id="2996466"/>
    <lineage>
        <taxon>Archaea</taxon>
        <taxon>Methanobacteriati</taxon>
        <taxon>Methanobacteriota</taxon>
        <taxon>Stenosarchaea group</taxon>
        <taxon>Halobacteria</taxon>
        <taxon>Halobacteriales</taxon>
        <taxon>Haloferacaceae</taxon>
        <taxon>Halobellus</taxon>
    </lineage>
</organism>
<keyword evidence="1" id="KW-1133">Transmembrane helix</keyword>
<gene>
    <name evidence="3" type="ORF">OS889_01765</name>
</gene>
<feature type="transmembrane region" description="Helical" evidence="1">
    <location>
        <begin position="12"/>
        <end position="33"/>
    </location>
</feature>